<reference evidence="4 5" key="1">
    <citation type="submission" date="2019-02" db="EMBL/GenBank/DDBJ databases">
        <title>Draft genome sequences of novel Actinobacteria.</title>
        <authorList>
            <person name="Sahin N."/>
            <person name="Ay H."/>
            <person name="Saygin H."/>
        </authorList>
    </citation>
    <scope>NUCLEOTIDE SEQUENCE [LARGE SCALE GENOMIC DNA]</scope>
    <source>
        <strain evidence="4 5">16K104</strain>
    </source>
</reference>
<dbReference type="Proteomes" id="UP000295172">
    <property type="component" value="Unassembled WGS sequence"/>
</dbReference>
<dbReference type="PROSITE" id="PS50801">
    <property type="entry name" value="STAS"/>
    <property type="match status" value="1"/>
</dbReference>
<dbReference type="OrthoDB" id="3635700at2"/>
<dbReference type="InterPro" id="IPR036513">
    <property type="entry name" value="STAS_dom_sf"/>
</dbReference>
<comment type="similarity">
    <text evidence="1 2">Belongs to the anti-sigma-factor antagonist family.</text>
</comment>
<keyword evidence="5" id="KW-1185">Reference proteome</keyword>
<dbReference type="Gene3D" id="3.30.750.24">
    <property type="entry name" value="STAS domain"/>
    <property type="match status" value="1"/>
</dbReference>
<evidence type="ECO:0000313" key="5">
    <source>
        <dbReference type="Proteomes" id="UP000295172"/>
    </source>
</evidence>
<gene>
    <name evidence="4" type="ORF">E1218_19575</name>
</gene>
<dbReference type="InterPro" id="IPR003658">
    <property type="entry name" value="Anti-sigma_ant"/>
</dbReference>
<organism evidence="4 5">
    <name type="scientific">Kribbella turkmenica</name>
    <dbReference type="NCBI Taxonomy" id="2530375"/>
    <lineage>
        <taxon>Bacteria</taxon>
        <taxon>Bacillati</taxon>
        <taxon>Actinomycetota</taxon>
        <taxon>Actinomycetes</taxon>
        <taxon>Propionibacteriales</taxon>
        <taxon>Kribbellaceae</taxon>
        <taxon>Kribbella</taxon>
    </lineage>
</organism>
<dbReference type="PANTHER" id="PTHR33495">
    <property type="entry name" value="ANTI-SIGMA FACTOR ANTAGONIST TM_1081-RELATED-RELATED"/>
    <property type="match status" value="1"/>
</dbReference>
<comment type="caution">
    <text evidence="4">The sequence shown here is derived from an EMBL/GenBank/DDBJ whole genome shotgun (WGS) entry which is preliminary data.</text>
</comment>
<evidence type="ECO:0000259" key="3">
    <source>
        <dbReference type="PROSITE" id="PS50801"/>
    </source>
</evidence>
<dbReference type="RefSeq" id="WP_132322181.1">
    <property type="nucleotide sequence ID" value="NZ_SMKR01000083.1"/>
</dbReference>
<feature type="domain" description="STAS" evidence="3">
    <location>
        <begin position="6"/>
        <end position="113"/>
    </location>
</feature>
<protein>
    <recommendedName>
        <fullName evidence="2">Anti-sigma factor antagonist</fullName>
    </recommendedName>
</protein>
<dbReference type="GO" id="GO:0043856">
    <property type="term" value="F:anti-sigma factor antagonist activity"/>
    <property type="evidence" value="ECO:0007669"/>
    <property type="project" value="InterPro"/>
</dbReference>
<dbReference type="CDD" id="cd07043">
    <property type="entry name" value="STAS_anti-anti-sigma_factors"/>
    <property type="match status" value="1"/>
</dbReference>
<dbReference type="SUPFAM" id="SSF52091">
    <property type="entry name" value="SpoIIaa-like"/>
    <property type="match status" value="1"/>
</dbReference>
<evidence type="ECO:0000256" key="1">
    <source>
        <dbReference type="ARBA" id="ARBA00009013"/>
    </source>
</evidence>
<dbReference type="NCBIfam" id="TIGR00377">
    <property type="entry name" value="ant_ant_sig"/>
    <property type="match status" value="1"/>
</dbReference>
<sequence>MSDELLSLDVQDRGPDLVVTVSGELDFGTTSTFLDATRPLAKSGRPVILDLTGLAFCDSSGLGAFVRLHKQLESTGGRLTLAGPRAQLRSTLELTMLHRILHVRDDLPAPGDA</sequence>
<dbReference type="EMBL" id="SMKR01000083">
    <property type="protein sequence ID" value="TDD22303.1"/>
    <property type="molecule type" value="Genomic_DNA"/>
</dbReference>
<evidence type="ECO:0000313" key="4">
    <source>
        <dbReference type="EMBL" id="TDD22303.1"/>
    </source>
</evidence>
<dbReference type="InterPro" id="IPR002645">
    <property type="entry name" value="STAS_dom"/>
</dbReference>
<dbReference type="Pfam" id="PF01740">
    <property type="entry name" value="STAS"/>
    <property type="match status" value="1"/>
</dbReference>
<name>A0A4R4WWW6_9ACTN</name>
<accession>A0A4R4WWW6</accession>
<proteinExistence type="inferred from homology"/>
<dbReference type="AlphaFoldDB" id="A0A4R4WWW6"/>
<evidence type="ECO:0000256" key="2">
    <source>
        <dbReference type="RuleBase" id="RU003749"/>
    </source>
</evidence>